<dbReference type="AlphaFoldDB" id="U5W2N7"/>
<dbReference type="PATRIC" id="fig|1246995.3.peg.5076"/>
<keyword evidence="1" id="KW-0808">Transferase</keyword>
<keyword evidence="1" id="KW-0418">Kinase</keyword>
<keyword evidence="2" id="KW-1185">Reference proteome</keyword>
<dbReference type="HOGENOM" id="CLU_061172_2_1_11"/>
<evidence type="ECO:0000313" key="2">
    <source>
        <dbReference type="Proteomes" id="UP000017746"/>
    </source>
</evidence>
<dbReference type="InterPro" id="IPR006748">
    <property type="entry name" value="NH2Glyco/OHUrea_AB-resist_kin"/>
</dbReference>
<dbReference type="SUPFAM" id="SSF56112">
    <property type="entry name" value="Protein kinase-like (PK-like)"/>
    <property type="match status" value="1"/>
</dbReference>
<evidence type="ECO:0000313" key="1">
    <source>
        <dbReference type="EMBL" id="AGZ43277.1"/>
    </source>
</evidence>
<dbReference type="GO" id="GO:0016773">
    <property type="term" value="F:phosphotransferase activity, alcohol group as acceptor"/>
    <property type="evidence" value="ECO:0007669"/>
    <property type="project" value="InterPro"/>
</dbReference>
<protein>
    <submittedName>
        <fullName evidence="1">Aminoglycoside/hydroxyurea antibiotic resistance kinase</fullName>
    </submittedName>
</protein>
<dbReference type="KEGG" id="afs:AFR_25055"/>
<sequence length="298" mass="32457">MLDIPATVRAKARQEPGWLESLPGLVDELAVEWSFTPGRAYQDGTEAYVAEAVLVDGTPAVLKLLVPRAGGTHAAAEITVLRLAGGDGCVRLLRSDAARGAMLLERLGPSLADLDLPLDERLEILCDLAQRVWRPAPDSGLPTGAEKGRWLVEHIRQRWEDLDRPCSERTVAHAIACAERRIAAHDDARAMLVHGDVHQWNALRAGDGYKLVDPDGLLAEPEYDLGVLMREDPVELMQSDPWDRAHLLAERTRTDATAIWEWGVTERVSTGLLAVDIGLQPVGDQMLAAAELISVSAA</sequence>
<accession>U5W2N7</accession>
<dbReference type="Gene3D" id="1.10.510.10">
    <property type="entry name" value="Transferase(Phosphotransferase) domain 1"/>
    <property type="match status" value="1"/>
</dbReference>
<gene>
    <name evidence="1" type="ORF">AFR_25055</name>
</gene>
<organism evidence="1 2">
    <name type="scientific">Actinoplanes friuliensis DSM 7358</name>
    <dbReference type="NCBI Taxonomy" id="1246995"/>
    <lineage>
        <taxon>Bacteria</taxon>
        <taxon>Bacillati</taxon>
        <taxon>Actinomycetota</taxon>
        <taxon>Actinomycetes</taxon>
        <taxon>Micromonosporales</taxon>
        <taxon>Micromonosporaceae</taxon>
        <taxon>Actinoplanes</taxon>
    </lineage>
</organism>
<reference evidence="1 2" key="1">
    <citation type="journal article" date="2014" name="J. Biotechnol.">
        <title>Complete genome sequence of the actinobacterium Actinoplanes friuliensis HAG 010964, producer of the lipopeptide antibiotic friulimycin.</title>
        <authorList>
            <person name="Ruckert C."/>
            <person name="Szczepanowski R."/>
            <person name="Albersmeier A."/>
            <person name="Goesmann A."/>
            <person name="Fischer N."/>
            <person name="Steinkamper A."/>
            <person name="Puhler A."/>
            <person name="Biener R."/>
            <person name="Schwartz D."/>
            <person name="Kalinowski J."/>
        </authorList>
    </citation>
    <scope>NUCLEOTIDE SEQUENCE [LARGE SCALE GENOMIC DNA]</scope>
    <source>
        <strain evidence="1 2">DSM 7358</strain>
    </source>
</reference>
<name>U5W2N7_9ACTN</name>
<dbReference type="EMBL" id="CP006272">
    <property type="protein sequence ID" value="AGZ43277.1"/>
    <property type="molecule type" value="Genomic_DNA"/>
</dbReference>
<dbReference type="eggNOG" id="COG3570">
    <property type="taxonomic scope" value="Bacteria"/>
</dbReference>
<dbReference type="GO" id="GO:0016301">
    <property type="term" value="F:kinase activity"/>
    <property type="evidence" value="ECO:0007669"/>
    <property type="project" value="UniProtKB-KW"/>
</dbReference>
<dbReference type="Pfam" id="PF04655">
    <property type="entry name" value="APH_6_hur"/>
    <property type="match status" value="1"/>
</dbReference>
<dbReference type="OrthoDB" id="3638028at2"/>
<dbReference type="RefSeq" id="WP_023363867.1">
    <property type="nucleotide sequence ID" value="NC_022657.1"/>
</dbReference>
<dbReference type="InterPro" id="IPR011009">
    <property type="entry name" value="Kinase-like_dom_sf"/>
</dbReference>
<dbReference type="STRING" id="1246995.AFR_25055"/>
<proteinExistence type="predicted"/>
<dbReference type="GO" id="GO:0019748">
    <property type="term" value="P:secondary metabolic process"/>
    <property type="evidence" value="ECO:0007669"/>
    <property type="project" value="InterPro"/>
</dbReference>
<dbReference type="Proteomes" id="UP000017746">
    <property type="component" value="Chromosome"/>
</dbReference>